<dbReference type="InterPro" id="IPR017972">
    <property type="entry name" value="Cyt_P450_CS"/>
</dbReference>
<keyword evidence="6" id="KW-0812">Transmembrane</keyword>
<keyword evidence="8" id="KW-1185">Reference proteome</keyword>
<keyword evidence="5" id="KW-0503">Monooxygenase</keyword>
<dbReference type="PRINTS" id="PR00465">
    <property type="entry name" value="EP450IV"/>
</dbReference>
<dbReference type="PANTHER" id="PTHR47950:SF44">
    <property type="entry name" value="CYTOCHROME P450, FAMILY 76, SUBFAMILY C, POLYPEPTIDE 5-RELATED"/>
    <property type="match status" value="1"/>
</dbReference>
<dbReference type="AlphaFoldDB" id="A0A9Q1GJT9"/>
<evidence type="ECO:0000256" key="3">
    <source>
        <dbReference type="ARBA" id="ARBA00023004"/>
    </source>
</evidence>
<dbReference type="InterPro" id="IPR002403">
    <property type="entry name" value="Cyt_P450_E_grp-IV"/>
</dbReference>
<evidence type="ECO:0008006" key="9">
    <source>
        <dbReference type="Google" id="ProtNLM"/>
    </source>
</evidence>
<evidence type="ECO:0000256" key="6">
    <source>
        <dbReference type="SAM" id="Phobius"/>
    </source>
</evidence>
<evidence type="ECO:0000313" key="8">
    <source>
        <dbReference type="Proteomes" id="UP001153076"/>
    </source>
</evidence>
<protein>
    <recommendedName>
        <fullName evidence="9">Cytochrome P450 76AD1-like protein</fullName>
    </recommendedName>
</protein>
<dbReference type="InterPro" id="IPR001128">
    <property type="entry name" value="Cyt_P450"/>
</dbReference>
<feature type="binding site" description="axial binding residue" evidence="4">
    <location>
        <position position="190"/>
    </location>
    <ligand>
        <name>heme</name>
        <dbReference type="ChEBI" id="CHEBI:30413"/>
    </ligand>
    <ligandPart>
        <name>Fe</name>
        <dbReference type="ChEBI" id="CHEBI:18248"/>
    </ligandPart>
</feature>
<keyword evidence="3 4" id="KW-0408">Iron</keyword>
<dbReference type="GO" id="GO:0004497">
    <property type="term" value="F:monooxygenase activity"/>
    <property type="evidence" value="ECO:0007669"/>
    <property type="project" value="UniProtKB-KW"/>
</dbReference>
<evidence type="ECO:0000256" key="1">
    <source>
        <dbReference type="ARBA" id="ARBA00010617"/>
    </source>
</evidence>
<dbReference type="Pfam" id="PF00067">
    <property type="entry name" value="p450"/>
    <property type="match status" value="1"/>
</dbReference>
<evidence type="ECO:0000313" key="7">
    <source>
        <dbReference type="EMBL" id="KAJ8421900.1"/>
    </source>
</evidence>
<name>A0A9Q1GJT9_9CARY</name>
<dbReference type="Gene3D" id="1.10.630.10">
    <property type="entry name" value="Cytochrome P450"/>
    <property type="match status" value="1"/>
</dbReference>
<dbReference type="GO" id="GO:0005506">
    <property type="term" value="F:iron ion binding"/>
    <property type="evidence" value="ECO:0007669"/>
    <property type="project" value="InterPro"/>
</dbReference>
<evidence type="ECO:0000256" key="2">
    <source>
        <dbReference type="ARBA" id="ARBA00022723"/>
    </source>
</evidence>
<dbReference type="EMBL" id="JAKOGI010002480">
    <property type="protein sequence ID" value="KAJ8421900.1"/>
    <property type="molecule type" value="Genomic_DNA"/>
</dbReference>
<dbReference type="GO" id="GO:0020037">
    <property type="term" value="F:heme binding"/>
    <property type="evidence" value="ECO:0007669"/>
    <property type="project" value="InterPro"/>
</dbReference>
<dbReference type="PANTHER" id="PTHR47950">
    <property type="entry name" value="CYTOCHROME P450, FAMILY 76, SUBFAMILY C, POLYPEPTIDE 5-RELATED"/>
    <property type="match status" value="1"/>
</dbReference>
<reference evidence="7" key="1">
    <citation type="submission" date="2022-04" db="EMBL/GenBank/DDBJ databases">
        <title>Carnegiea gigantea Genome sequencing and assembly v2.</title>
        <authorList>
            <person name="Copetti D."/>
            <person name="Sanderson M.J."/>
            <person name="Burquez A."/>
            <person name="Wojciechowski M.F."/>
        </authorList>
    </citation>
    <scope>NUCLEOTIDE SEQUENCE</scope>
    <source>
        <strain evidence="7">SGP5-SGP5p</strain>
        <tissue evidence="7">Aerial part</tissue>
    </source>
</reference>
<sequence>MGTKDDLLETLLNLVKEDELSLHDVKHMLAISMPCILLLLILIWYAFTTAGTDTTSSTWAMTETLRHLDKVIQAQAEIDQVLGKHHSNSIQEYDISKLPYIQAVVKETLRLHPPAPSLVPHKTTMDVELCGYRVPKNAQVWVNVWSMGRDPSICRLTLINLYQKGFSRLTLMSKVEILSSYPFGTGRRICPGMSLAHRMVHLMLAALLHSFNWKLVHGLNPKDVDVEEKFGITCIAKS</sequence>
<keyword evidence="2 4" id="KW-0479">Metal-binding</keyword>
<dbReference type="PRINTS" id="PR00385">
    <property type="entry name" value="P450"/>
</dbReference>
<organism evidence="7 8">
    <name type="scientific">Carnegiea gigantea</name>
    <dbReference type="NCBI Taxonomy" id="171969"/>
    <lineage>
        <taxon>Eukaryota</taxon>
        <taxon>Viridiplantae</taxon>
        <taxon>Streptophyta</taxon>
        <taxon>Embryophyta</taxon>
        <taxon>Tracheophyta</taxon>
        <taxon>Spermatophyta</taxon>
        <taxon>Magnoliopsida</taxon>
        <taxon>eudicotyledons</taxon>
        <taxon>Gunneridae</taxon>
        <taxon>Pentapetalae</taxon>
        <taxon>Caryophyllales</taxon>
        <taxon>Cactineae</taxon>
        <taxon>Cactaceae</taxon>
        <taxon>Cactoideae</taxon>
        <taxon>Echinocereeae</taxon>
        <taxon>Carnegiea</taxon>
    </lineage>
</organism>
<feature type="transmembrane region" description="Helical" evidence="6">
    <location>
        <begin position="28"/>
        <end position="47"/>
    </location>
</feature>
<proteinExistence type="inferred from homology"/>
<keyword evidence="6" id="KW-0472">Membrane</keyword>
<dbReference type="Proteomes" id="UP001153076">
    <property type="component" value="Unassembled WGS sequence"/>
</dbReference>
<comment type="similarity">
    <text evidence="1 5">Belongs to the cytochrome P450 family.</text>
</comment>
<evidence type="ECO:0000256" key="4">
    <source>
        <dbReference type="PIRSR" id="PIRSR602403-1"/>
    </source>
</evidence>
<keyword evidence="4 5" id="KW-0349">Heme</keyword>
<dbReference type="SUPFAM" id="SSF48264">
    <property type="entry name" value="Cytochrome P450"/>
    <property type="match status" value="1"/>
</dbReference>
<dbReference type="PROSITE" id="PS00086">
    <property type="entry name" value="CYTOCHROME_P450"/>
    <property type="match status" value="1"/>
</dbReference>
<comment type="cofactor">
    <cofactor evidence="4">
        <name>heme</name>
        <dbReference type="ChEBI" id="CHEBI:30413"/>
    </cofactor>
</comment>
<comment type="caution">
    <text evidence="7">The sequence shown here is derived from an EMBL/GenBank/DDBJ whole genome shotgun (WGS) entry which is preliminary data.</text>
</comment>
<dbReference type="OrthoDB" id="6764281at2759"/>
<gene>
    <name evidence="7" type="ORF">Cgig2_027516</name>
</gene>
<dbReference type="GO" id="GO:0016705">
    <property type="term" value="F:oxidoreductase activity, acting on paired donors, with incorporation or reduction of molecular oxygen"/>
    <property type="evidence" value="ECO:0007669"/>
    <property type="project" value="InterPro"/>
</dbReference>
<keyword evidence="5" id="KW-0560">Oxidoreductase</keyword>
<dbReference type="InterPro" id="IPR036396">
    <property type="entry name" value="Cyt_P450_sf"/>
</dbReference>
<evidence type="ECO:0000256" key="5">
    <source>
        <dbReference type="RuleBase" id="RU000461"/>
    </source>
</evidence>
<accession>A0A9Q1GJT9</accession>
<keyword evidence="6" id="KW-1133">Transmembrane helix</keyword>